<evidence type="ECO:0000313" key="2">
    <source>
        <dbReference type="Proteomes" id="UP001163321"/>
    </source>
</evidence>
<proteinExistence type="predicted"/>
<comment type="caution">
    <text evidence="1">The sequence shown here is derived from an EMBL/GenBank/DDBJ whole genome shotgun (WGS) entry which is preliminary data.</text>
</comment>
<evidence type="ECO:0000313" key="1">
    <source>
        <dbReference type="EMBL" id="KAI9908158.1"/>
    </source>
</evidence>
<gene>
    <name evidence="1" type="ORF">PsorP6_016215</name>
</gene>
<reference evidence="1 2" key="1">
    <citation type="journal article" date="2022" name="bioRxiv">
        <title>The genome of the oomycete Peronosclerospora sorghi, a cosmopolitan pathogen of maize and sorghum, is inflated with dispersed pseudogenes.</title>
        <authorList>
            <person name="Fletcher K."/>
            <person name="Martin F."/>
            <person name="Isakeit T."/>
            <person name="Cavanaugh K."/>
            <person name="Magill C."/>
            <person name="Michelmore R."/>
        </authorList>
    </citation>
    <scope>NUCLEOTIDE SEQUENCE [LARGE SCALE GENOMIC DNA]</scope>
    <source>
        <strain evidence="1">P6</strain>
    </source>
</reference>
<dbReference type="Proteomes" id="UP001163321">
    <property type="component" value="Chromosome 8"/>
</dbReference>
<name>A0ACC0VQK3_9STRA</name>
<accession>A0ACC0VQK3</accession>
<organism evidence="1 2">
    <name type="scientific">Peronosclerospora sorghi</name>
    <dbReference type="NCBI Taxonomy" id="230839"/>
    <lineage>
        <taxon>Eukaryota</taxon>
        <taxon>Sar</taxon>
        <taxon>Stramenopiles</taxon>
        <taxon>Oomycota</taxon>
        <taxon>Peronosporomycetes</taxon>
        <taxon>Peronosporales</taxon>
        <taxon>Peronosporaceae</taxon>
        <taxon>Peronosclerospora</taxon>
    </lineage>
</organism>
<dbReference type="EMBL" id="CM047587">
    <property type="protein sequence ID" value="KAI9908158.1"/>
    <property type="molecule type" value="Genomic_DNA"/>
</dbReference>
<sequence>MGDFYQNDENVVDEKLWGEDSDDDEDRIDKENEKVEENFEVKGEALEDEARDMVEDRATTPYLLKPYKFPKLTRLHSRSSSITSALSEAD</sequence>
<protein>
    <submittedName>
        <fullName evidence="1">Uncharacterized protein</fullName>
    </submittedName>
</protein>
<keyword evidence="2" id="KW-1185">Reference proteome</keyword>